<evidence type="ECO:0008006" key="3">
    <source>
        <dbReference type="Google" id="ProtNLM"/>
    </source>
</evidence>
<protein>
    <recommendedName>
        <fullName evidence="3">Secreted protein</fullName>
    </recommendedName>
</protein>
<feature type="compositionally biased region" description="Low complexity" evidence="1">
    <location>
        <begin position="72"/>
        <end position="83"/>
    </location>
</feature>
<reference evidence="2" key="1">
    <citation type="submission" date="2024-07" db="EMBL/GenBank/DDBJ databases">
        <authorList>
            <person name="Yu S.T."/>
        </authorList>
    </citation>
    <scope>NUCLEOTIDE SEQUENCE</scope>
    <source>
        <strain evidence="2">R02</strain>
    </source>
</reference>
<proteinExistence type="predicted"/>
<organism evidence="2">
    <name type="scientific">Streptomyces sp. R02</name>
    <dbReference type="NCBI Taxonomy" id="3238623"/>
    <lineage>
        <taxon>Bacteria</taxon>
        <taxon>Bacillati</taxon>
        <taxon>Actinomycetota</taxon>
        <taxon>Actinomycetes</taxon>
        <taxon>Kitasatosporales</taxon>
        <taxon>Streptomycetaceae</taxon>
        <taxon>Streptomyces</taxon>
    </lineage>
</organism>
<dbReference type="RefSeq" id="WP_369159338.1">
    <property type="nucleotide sequence ID" value="NZ_CP163429.1"/>
</dbReference>
<evidence type="ECO:0000313" key="2">
    <source>
        <dbReference type="EMBL" id="XDP96784.1"/>
    </source>
</evidence>
<dbReference type="AlphaFoldDB" id="A0AB39LS56"/>
<feature type="region of interest" description="Disordered" evidence="1">
    <location>
        <begin position="72"/>
        <end position="107"/>
    </location>
</feature>
<sequence length="134" mass="13419">MIAPAKQHRAGALPTLRTGSRVLFLALVCLLAALPAAGLALTSGAATTHPHPETLPRADVLGLLCRQDAQGAAEAAGITGGAPRPVPTPSSPRTPPHPALAAPTPAHLTAEPCTGACGFAVLGVRRGVRPTPSR</sequence>
<evidence type="ECO:0000256" key="1">
    <source>
        <dbReference type="SAM" id="MobiDB-lite"/>
    </source>
</evidence>
<gene>
    <name evidence="2" type="ORF">AB5J57_26130</name>
</gene>
<dbReference type="EMBL" id="CP163429">
    <property type="protein sequence ID" value="XDP96784.1"/>
    <property type="molecule type" value="Genomic_DNA"/>
</dbReference>
<feature type="compositionally biased region" description="Pro residues" evidence="1">
    <location>
        <begin position="84"/>
        <end position="98"/>
    </location>
</feature>
<accession>A0AB39LS56</accession>
<name>A0AB39LS56_9ACTN</name>